<accession>F0W8L5</accession>
<dbReference type="InterPro" id="IPR057207">
    <property type="entry name" value="FBXL15_LRR"/>
</dbReference>
<feature type="domain" description="F-box/LRR-repeat protein 15-like leucin rich repeat" evidence="1">
    <location>
        <begin position="193"/>
        <end position="330"/>
    </location>
</feature>
<dbReference type="Pfam" id="PF25372">
    <property type="entry name" value="DUF7885"/>
    <property type="match status" value="1"/>
</dbReference>
<name>F0W8L5_9STRA</name>
<protein>
    <submittedName>
        <fullName evidence="2">Uncharacterized protein AlNc14C35G3141</fullName>
    </submittedName>
</protein>
<sequence>MLRHLPQEFASILLREIVGRNALTDERLALFYTFTPTELRLRMCCSIRKSILRQIPFHCPHIRILDLSHCVQVNNPIVRGVLQHCVRLKVLQLDGCRHVTDQAFQPDFSPFWPLRACTSLQCLSVAKCSQITGKGVFLIAKACSALIDLNVSYCRRIGNIAVDAFLYSSLPLVRLTLSFMELDDRSFYAPHPFSPFTTLCGLQHLDLQGNKLTDSSVGVLASHCVCLLELRLDNCDAITDVAMELLSRAKCIEKMETLSVQNCSQITDIGVLALRSANHLKKLNVAWCDITDKSVMALIHSYGQVEEEENIACLRQVNVNWCTQLTDATLESATKMYANRVDRLPSSQCPHLQICITGCRRISTRQRQLSRGIGVDVSCLKT</sequence>
<reference evidence="2" key="1">
    <citation type="journal article" date="2011" name="PLoS Biol.">
        <title>Gene gain and loss during evolution of obligate parasitism in the white rust pathogen of Arabidopsis thaliana.</title>
        <authorList>
            <person name="Kemen E."/>
            <person name="Gardiner A."/>
            <person name="Schultz-Larsen T."/>
            <person name="Kemen A.C."/>
            <person name="Balmuth A.L."/>
            <person name="Robert-Seilaniantz A."/>
            <person name="Bailey K."/>
            <person name="Holub E."/>
            <person name="Studholme D.J."/>
            <person name="Maclean D."/>
            <person name="Jones J.D."/>
        </authorList>
    </citation>
    <scope>NUCLEOTIDE SEQUENCE</scope>
</reference>
<evidence type="ECO:0000313" key="2">
    <source>
        <dbReference type="EMBL" id="CCA17470.1"/>
    </source>
</evidence>
<dbReference type="InterPro" id="IPR032675">
    <property type="entry name" value="LRR_dom_sf"/>
</dbReference>
<gene>
    <name evidence="2" type="primary">AlNc14C35G3141</name>
    <name evidence="2" type="ORF">ALNC14_036130</name>
</gene>
<dbReference type="AlphaFoldDB" id="F0W8L5"/>
<dbReference type="HOGENOM" id="CLU_041230_0_0_1"/>
<dbReference type="Pfam" id="PF13516">
    <property type="entry name" value="LRR_6"/>
    <property type="match status" value="2"/>
</dbReference>
<dbReference type="GO" id="GO:0019005">
    <property type="term" value="C:SCF ubiquitin ligase complex"/>
    <property type="evidence" value="ECO:0007669"/>
    <property type="project" value="TreeGrafter"/>
</dbReference>
<dbReference type="PANTHER" id="PTHR13318:SF190">
    <property type="entry name" value="PARTNER OF PAIRED, ISOFORM B"/>
    <property type="match status" value="1"/>
</dbReference>
<dbReference type="PANTHER" id="PTHR13318">
    <property type="entry name" value="PARTNER OF PAIRED, ISOFORM B-RELATED"/>
    <property type="match status" value="1"/>
</dbReference>
<dbReference type="EMBL" id="FR824080">
    <property type="protein sequence ID" value="CCA17470.1"/>
    <property type="molecule type" value="Genomic_DNA"/>
</dbReference>
<reference evidence="2" key="2">
    <citation type="submission" date="2011-02" db="EMBL/GenBank/DDBJ databases">
        <authorList>
            <person name="MacLean D."/>
        </authorList>
    </citation>
    <scope>NUCLEOTIDE SEQUENCE</scope>
</reference>
<dbReference type="SMART" id="SM00367">
    <property type="entry name" value="LRR_CC"/>
    <property type="match status" value="8"/>
</dbReference>
<dbReference type="Gene3D" id="3.80.10.10">
    <property type="entry name" value="Ribonuclease Inhibitor"/>
    <property type="match status" value="3"/>
</dbReference>
<organism evidence="2">
    <name type="scientific">Albugo laibachii Nc14</name>
    <dbReference type="NCBI Taxonomy" id="890382"/>
    <lineage>
        <taxon>Eukaryota</taxon>
        <taxon>Sar</taxon>
        <taxon>Stramenopiles</taxon>
        <taxon>Oomycota</taxon>
        <taxon>Peronosporomycetes</taxon>
        <taxon>Albuginales</taxon>
        <taxon>Albuginaceae</taxon>
        <taxon>Albugo</taxon>
    </lineage>
</organism>
<dbReference type="InterPro" id="IPR001611">
    <property type="entry name" value="Leu-rich_rpt"/>
</dbReference>
<evidence type="ECO:0000259" key="1">
    <source>
        <dbReference type="Pfam" id="PF25372"/>
    </source>
</evidence>
<dbReference type="SUPFAM" id="SSF52047">
    <property type="entry name" value="RNI-like"/>
    <property type="match status" value="1"/>
</dbReference>
<proteinExistence type="predicted"/>
<dbReference type="GO" id="GO:0031146">
    <property type="term" value="P:SCF-dependent proteasomal ubiquitin-dependent protein catabolic process"/>
    <property type="evidence" value="ECO:0007669"/>
    <property type="project" value="TreeGrafter"/>
</dbReference>
<dbReference type="InterPro" id="IPR006553">
    <property type="entry name" value="Leu-rich_rpt_Cys-con_subtyp"/>
</dbReference>